<name>A0A016S9L2_9BILA</name>
<dbReference type="EMBL" id="JARK01001601">
    <property type="protein sequence ID" value="EYB87340.1"/>
    <property type="molecule type" value="Genomic_DNA"/>
</dbReference>
<sequence>MRICFDKGAKWCESEGSALNLLFVHDVFIPTDSDQAVMFGIPREQIASFNINFLMKEPAIELGYGYNFAMKHIMHLKVYEEVGFDPSKLTIHVIKSKHCRARVLNVSCSRTTAF</sequence>
<protein>
    <submittedName>
        <fullName evidence="1">Uncharacterized protein</fullName>
    </submittedName>
</protein>
<gene>
    <name evidence="1" type="primary">Acey_s0265.g671</name>
    <name evidence="1" type="ORF">Y032_0265g671</name>
</gene>
<evidence type="ECO:0000313" key="1">
    <source>
        <dbReference type="EMBL" id="EYB87340.1"/>
    </source>
</evidence>
<comment type="caution">
    <text evidence="1">The sequence shown here is derived from an EMBL/GenBank/DDBJ whole genome shotgun (WGS) entry which is preliminary data.</text>
</comment>
<organism evidence="1 2">
    <name type="scientific">Ancylostoma ceylanicum</name>
    <dbReference type="NCBI Taxonomy" id="53326"/>
    <lineage>
        <taxon>Eukaryota</taxon>
        <taxon>Metazoa</taxon>
        <taxon>Ecdysozoa</taxon>
        <taxon>Nematoda</taxon>
        <taxon>Chromadorea</taxon>
        <taxon>Rhabditida</taxon>
        <taxon>Rhabditina</taxon>
        <taxon>Rhabditomorpha</taxon>
        <taxon>Strongyloidea</taxon>
        <taxon>Ancylostomatidae</taxon>
        <taxon>Ancylostomatinae</taxon>
        <taxon>Ancylostoma</taxon>
    </lineage>
</organism>
<reference evidence="2" key="1">
    <citation type="journal article" date="2015" name="Nat. Genet.">
        <title>The genome and transcriptome of the zoonotic hookworm Ancylostoma ceylanicum identify infection-specific gene families.</title>
        <authorList>
            <person name="Schwarz E.M."/>
            <person name="Hu Y."/>
            <person name="Antoshechkin I."/>
            <person name="Miller M.M."/>
            <person name="Sternberg P.W."/>
            <person name="Aroian R.V."/>
        </authorList>
    </citation>
    <scope>NUCLEOTIDE SEQUENCE</scope>
    <source>
        <strain evidence="2">HY135</strain>
    </source>
</reference>
<keyword evidence="2" id="KW-1185">Reference proteome</keyword>
<accession>A0A016S9L2</accession>
<dbReference type="Proteomes" id="UP000024635">
    <property type="component" value="Unassembled WGS sequence"/>
</dbReference>
<evidence type="ECO:0000313" key="2">
    <source>
        <dbReference type="Proteomes" id="UP000024635"/>
    </source>
</evidence>
<proteinExistence type="predicted"/>
<dbReference type="OrthoDB" id="10488708at2759"/>
<dbReference type="AlphaFoldDB" id="A0A016S9L2"/>